<dbReference type="Pfam" id="PF00248">
    <property type="entry name" value="Aldo_ket_red"/>
    <property type="match status" value="1"/>
</dbReference>
<evidence type="ECO:0000313" key="4">
    <source>
        <dbReference type="Proteomes" id="UP000199648"/>
    </source>
</evidence>
<dbReference type="AlphaFoldDB" id="A0A1G5QM72"/>
<dbReference type="RefSeq" id="WP_092997172.1">
    <property type="nucleotide sequence ID" value="NZ_FMWD01000007.1"/>
</dbReference>
<dbReference type="Gene3D" id="3.20.20.100">
    <property type="entry name" value="NADP-dependent oxidoreductase domain"/>
    <property type="match status" value="1"/>
</dbReference>
<dbReference type="InterPro" id="IPR023210">
    <property type="entry name" value="NADP_OxRdtase_dom"/>
</dbReference>
<dbReference type="SUPFAM" id="SSF51430">
    <property type="entry name" value="NAD(P)-linked oxidoreductase"/>
    <property type="match status" value="1"/>
</dbReference>
<evidence type="ECO:0000313" key="3">
    <source>
        <dbReference type="EMBL" id="SCZ62746.1"/>
    </source>
</evidence>
<dbReference type="InterPro" id="IPR053135">
    <property type="entry name" value="AKR2_Oxidoreductase"/>
</dbReference>
<reference evidence="3 4" key="1">
    <citation type="submission" date="2016-10" db="EMBL/GenBank/DDBJ databases">
        <authorList>
            <person name="de Groot N.N."/>
        </authorList>
    </citation>
    <scope>NUCLEOTIDE SEQUENCE [LARGE SCALE GENOMIC DNA]</scope>
    <source>
        <strain evidence="3 4">HLD2</strain>
    </source>
</reference>
<dbReference type="Proteomes" id="UP000199648">
    <property type="component" value="Unassembled WGS sequence"/>
</dbReference>
<name>A0A1G5QM72_9GAMM</name>
<dbReference type="OrthoDB" id="8563187at2"/>
<gene>
    <name evidence="3" type="ORF">SAMN03097708_02328</name>
</gene>
<dbReference type="EMBL" id="FMWD01000007">
    <property type="protein sequence ID" value="SCZ62746.1"/>
    <property type="molecule type" value="Genomic_DNA"/>
</dbReference>
<keyword evidence="4" id="KW-1185">Reference proteome</keyword>
<proteinExistence type="predicted"/>
<feature type="domain" description="NADP-dependent oxidoreductase" evidence="2">
    <location>
        <begin position="52"/>
        <end position="299"/>
    </location>
</feature>
<organism evidence="3 4">
    <name type="scientific">Thiohalomonas denitrificans</name>
    <dbReference type="NCBI Taxonomy" id="415747"/>
    <lineage>
        <taxon>Bacteria</taxon>
        <taxon>Pseudomonadati</taxon>
        <taxon>Pseudomonadota</taxon>
        <taxon>Gammaproteobacteria</taxon>
        <taxon>Thiohalomonadales</taxon>
        <taxon>Thiohalomonadaceae</taxon>
        <taxon>Thiohalomonas</taxon>
    </lineage>
</organism>
<dbReference type="CDD" id="cd19095">
    <property type="entry name" value="AKR_PA4992-like"/>
    <property type="match status" value="1"/>
</dbReference>
<dbReference type="STRING" id="415747.SAMN03097708_02328"/>
<dbReference type="PANTHER" id="PTHR43312:SF1">
    <property type="entry name" value="NADP-DEPENDENT OXIDOREDUCTASE DOMAIN-CONTAINING PROTEIN"/>
    <property type="match status" value="1"/>
</dbReference>
<evidence type="ECO:0000259" key="2">
    <source>
        <dbReference type="Pfam" id="PF00248"/>
    </source>
</evidence>
<dbReference type="NCBIfam" id="TIGR01409">
    <property type="entry name" value="TAT_signal_seq"/>
    <property type="match status" value="1"/>
</dbReference>
<dbReference type="InterPro" id="IPR019546">
    <property type="entry name" value="TAT_signal_bac_arc"/>
</dbReference>
<dbReference type="InterPro" id="IPR036812">
    <property type="entry name" value="NAD(P)_OxRdtase_dom_sf"/>
</dbReference>
<sequence>MRLIAPLSRRRFLGALGCAIALGGISSGFGANWERPVNTKPVPGTGEPLAVIGMGTWITFNVGTDPLLRDERTEVLRTFFELGGELIDSSPMYGSAEAVLGYGLEKLGYPPDLFAATKVWTSSGAEGPSQVSESRRLWGVDRFDLLQVHNLVAWREHLETLFAMKEEGRVRYVGITTSHGRRHKDLEAIMRSQPIDFVQVTYNAVDREVESRILPLAVERNIAVIANRPYQGGSLINKVQRHPLPEWAAECGCRNWPELLLKYIVSHPVVTCVIPATTRVEHMRENMGAATGSLPDAAMRERISAYVRDL</sequence>
<keyword evidence="1" id="KW-0732">Signal</keyword>
<dbReference type="PANTHER" id="PTHR43312">
    <property type="entry name" value="D-THREO-ALDOSE 1-DEHYDROGENASE"/>
    <property type="match status" value="1"/>
</dbReference>
<protein>
    <submittedName>
        <fullName evidence="3">Tat (Twin-arginine translocation) pathway signal sequence</fullName>
    </submittedName>
</protein>
<evidence type="ECO:0000256" key="1">
    <source>
        <dbReference type="ARBA" id="ARBA00022729"/>
    </source>
</evidence>
<accession>A0A1G5QM72</accession>